<evidence type="ECO:0000313" key="3">
    <source>
        <dbReference type="EMBL" id="RIT39504.1"/>
    </source>
</evidence>
<reference evidence="3 5" key="2">
    <citation type="submission" date="2018-08" db="EMBL/GenBank/DDBJ databases">
        <title>Linezolid Resistance in Mycobacterium abscessus: MIC Distribution and Comprehensive Investigation of Resistance Mechanisms.</title>
        <authorList>
            <person name="Ye M."/>
            <person name="Xu L."/>
            <person name="Zou Y."/>
            <person name="Li B."/>
            <person name="Guo Q."/>
            <person name="Zhang Y."/>
            <person name="Zhan M."/>
            <person name="Xu B."/>
            <person name="Yu F."/>
            <person name="Zhang Z."/>
            <person name="Chu H."/>
        </authorList>
    </citation>
    <scope>NUCLEOTIDE SEQUENCE [LARGE SCALE GENOMIC DNA]</scope>
    <source>
        <strain evidence="3 5">G143</strain>
    </source>
</reference>
<dbReference type="GeneID" id="93379997"/>
<dbReference type="Proteomes" id="UP000284557">
    <property type="component" value="Unassembled WGS sequence"/>
</dbReference>
<dbReference type="EC" id="3.3.2.8" evidence="2"/>
<dbReference type="Pfam" id="PF07858">
    <property type="entry name" value="LEH"/>
    <property type="match status" value="1"/>
</dbReference>
<dbReference type="InterPro" id="IPR032710">
    <property type="entry name" value="NTF2-like_dom_sf"/>
</dbReference>
<dbReference type="EMBL" id="CSUW01000009">
    <property type="protein sequence ID" value="CPT50453.1"/>
    <property type="molecule type" value="Genomic_DNA"/>
</dbReference>
<gene>
    <name evidence="2" type="primary">limA_1</name>
    <name evidence="3" type="ORF">D2E76_12240</name>
    <name evidence="2" type="ORF">ERS075527_03753</name>
</gene>
<evidence type="ECO:0000313" key="4">
    <source>
        <dbReference type="Proteomes" id="UP000038487"/>
    </source>
</evidence>
<accession>A0A0U0X0G3</accession>
<organism evidence="2 4">
    <name type="scientific">Mycobacteroides abscessus</name>
    <dbReference type="NCBI Taxonomy" id="36809"/>
    <lineage>
        <taxon>Bacteria</taxon>
        <taxon>Bacillati</taxon>
        <taxon>Actinomycetota</taxon>
        <taxon>Actinomycetes</taxon>
        <taxon>Mycobacteriales</taxon>
        <taxon>Mycobacteriaceae</taxon>
        <taxon>Mycobacteroides</taxon>
    </lineage>
</organism>
<evidence type="ECO:0000313" key="2">
    <source>
        <dbReference type="EMBL" id="CPT50453.1"/>
    </source>
</evidence>
<reference evidence="2 4" key="1">
    <citation type="submission" date="2015-03" db="EMBL/GenBank/DDBJ databases">
        <authorList>
            <consortium name="Pathogen Informatics"/>
            <person name="Murphy D."/>
        </authorList>
    </citation>
    <scope>NUCLEOTIDE SEQUENCE [LARGE SCALE GENOMIC DNA]</scope>
    <source>
        <strain evidence="2 4">PAP036</strain>
    </source>
</reference>
<dbReference type="AlphaFoldDB" id="A0A0U0X0G3"/>
<proteinExistence type="predicted"/>
<keyword evidence="2" id="KW-0378">Hydrolase</keyword>
<dbReference type="EMBL" id="QXBN01000008">
    <property type="protein sequence ID" value="RIT39504.1"/>
    <property type="molecule type" value="Genomic_DNA"/>
</dbReference>
<dbReference type="Gene3D" id="3.10.450.50">
    <property type="match status" value="1"/>
</dbReference>
<dbReference type="RefSeq" id="WP_005081832.1">
    <property type="nucleotide sequence ID" value="NZ_CM125927.1"/>
</dbReference>
<dbReference type="GO" id="GO:0018744">
    <property type="term" value="F:limonene-1,2-epoxide hydrolase activity"/>
    <property type="evidence" value="ECO:0007669"/>
    <property type="project" value="UniProtKB-EC"/>
</dbReference>
<dbReference type="Proteomes" id="UP000038487">
    <property type="component" value="Unassembled WGS sequence"/>
</dbReference>
<dbReference type="SUPFAM" id="SSF54427">
    <property type="entry name" value="NTF2-like"/>
    <property type="match status" value="1"/>
</dbReference>
<sequence>MTDTLTSTRPTEIIEGFWDAMRRSDLAALDALLEDSVRWENVGLPTVRGRAAVMRALSALRLPGAGFDVKIHRIAANGNTVMTERTDVIFAGPLHIAFWVCGVSELSDGGKLTLWRDYADVWNITKGFARGILGIVVPALRPKL</sequence>
<comment type="caution">
    <text evidence="2">The sequence shown here is derived from an EMBL/GenBank/DDBJ whole genome shotgun (WGS) entry which is preliminary data.</text>
</comment>
<name>A0A0U0X0G3_9MYCO</name>
<dbReference type="InterPro" id="IPR013100">
    <property type="entry name" value="LEH"/>
</dbReference>
<evidence type="ECO:0000313" key="5">
    <source>
        <dbReference type="Proteomes" id="UP000284557"/>
    </source>
</evidence>
<evidence type="ECO:0000259" key="1">
    <source>
        <dbReference type="Pfam" id="PF07858"/>
    </source>
</evidence>
<protein>
    <submittedName>
        <fullName evidence="3">DUF4440 domain-containing protein</fullName>
    </submittedName>
    <submittedName>
        <fullName evidence="2">Limonene-1,2-epoxide hydrolase</fullName>
        <ecNumber evidence="2">3.3.2.8</ecNumber>
    </submittedName>
</protein>
<feature type="domain" description="Limonene-1,2-epoxide hydrolase" evidence="1">
    <location>
        <begin position="10"/>
        <end position="130"/>
    </location>
</feature>